<dbReference type="InterPro" id="IPR000415">
    <property type="entry name" value="Nitroreductase-like"/>
</dbReference>
<dbReference type="InterPro" id="IPR050627">
    <property type="entry name" value="Nitroreductase/BluB"/>
</dbReference>
<dbReference type="RefSeq" id="WP_234337704.1">
    <property type="nucleotide sequence ID" value="NZ_BSRX01000049.1"/>
</dbReference>
<dbReference type="SUPFAM" id="SSF55469">
    <property type="entry name" value="FMN-dependent nitroreductase-like"/>
    <property type="match status" value="2"/>
</dbReference>
<dbReference type="NCBIfam" id="NF047509">
    <property type="entry name" value="Rv3131_FMN_oxido"/>
    <property type="match status" value="1"/>
</dbReference>
<dbReference type="PANTHER" id="PTHR23026">
    <property type="entry name" value="NADPH NITROREDUCTASE"/>
    <property type="match status" value="1"/>
</dbReference>
<proteinExistence type="predicted"/>
<evidence type="ECO:0008006" key="4">
    <source>
        <dbReference type="Google" id="ProtNLM"/>
    </source>
</evidence>
<evidence type="ECO:0000313" key="3">
    <source>
        <dbReference type="Proteomes" id="UP001165143"/>
    </source>
</evidence>
<evidence type="ECO:0000256" key="1">
    <source>
        <dbReference type="SAM" id="MobiDB-lite"/>
    </source>
</evidence>
<dbReference type="PANTHER" id="PTHR23026:SF123">
    <property type="entry name" value="NAD(P)H NITROREDUCTASE RV3131-RELATED"/>
    <property type="match status" value="1"/>
</dbReference>
<dbReference type="Proteomes" id="UP001165143">
    <property type="component" value="Unassembled WGS sequence"/>
</dbReference>
<organism evidence="2 3">
    <name type="scientific">Kitasatospora phosalacinea</name>
    <dbReference type="NCBI Taxonomy" id="2065"/>
    <lineage>
        <taxon>Bacteria</taxon>
        <taxon>Bacillati</taxon>
        <taxon>Actinomycetota</taxon>
        <taxon>Actinomycetes</taxon>
        <taxon>Kitasatosporales</taxon>
        <taxon>Streptomycetaceae</taxon>
        <taxon>Kitasatospora</taxon>
    </lineage>
</organism>
<feature type="compositionally biased region" description="Basic and acidic residues" evidence="1">
    <location>
        <begin position="351"/>
        <end position="360"/>
    </location>
</feature>
<protein>
    <recommendedName>
        <fullName evidence="4">Nitroreductase domain-containing protein</fullName>
    </recommendedName>
</protein>
<dbReference type="GO" id="GO:0016491">
    <property type="term" value="F:oxidoreductase activity"/>
    <property type="evidence" value="ECO:0007669"/>
    <property type="project" value="InterPro"/>
</dbReference>
<dbReference type="Gene3D" id="3.40.109.10">
    <property type="entry name" value="NADH Oxidase"/>
    <property type="match status" value="1"/>
</dbReference>
<sequence length="369" mass="38096">MTESMVGSAAGAGIGTAESESRFGAGFGAGVPSGPGVAELRALVAAAGAAPSLHNAQPWRFRPTGDGPGVLVFADPARAVPLADPDGRGMLLSVGAALFNLRVAAAQLGLPVEELDLMPGPLGVVGPDEPVAVVRFGPRGIPYELAELAGEIGRRHSSREPFANRDVPEAVIGELVAAAADEDTVLDVLEEAGARRVLALTAEAEARIAGDAARRAETGSWLRAEAAGAAGPAAAQDGIPQRALGPQDHEARVPVRDFAGNGPARTQRFEALPQVATIATRGDTAADWLRAGQAMERVWLVATARGLRISVLHQAVELPDTRWRLRDPESGIGTVQVVLRVGYGPPGAATSRRDVDDLLRDPAGPAGER</sequence>
<dbReference type="AlphaFoldDB" id="A0A9W6PP08"/>
<name>A0A9W6PP08_9ACTN</name>
<evidence type="ECO:0000313" key="2">
    <source>
        <dbReference type="EMBL" id="GLW58222.1"/>
    </source>
</evidence>
<accession>A0A9W6PP08</accession>
<dbReference type="EMBL" id="BSRX01000049">
    <property type="protein sequence ID" value="GLW58222.1"/>
    <property type="molecule type" value="Genomic_DNA"/>
</dbReference>
<gene>
    <name evidence="2" type="ORF">Kpho01_62330</name>
</gene>
<reference evidence="2" key="1">
    <citation type="submission" date="2023-02" db="EMBL/GenBank/DDBJ databases">
        <title>Kitasatospora phosalacinea NBRC 14362.</title>
        <authorList>
            <person name="Ichikawa N."/>
            <person name="Sato H."/>
            <person name="Tonouchi N."/>
        </authorList>
    </citation>
    <scope>NUCLEOTIDE SEQUENCE</scope>
    <source>
        <strain evidence="2">NBRC 14362</strain>
    </source>
</reference>
<feature type="region of interest" description="Disordered" evidence="1">
    <location>
        <begin position="227"/>
        <end position="247"/>
    </location>
</feature>
<feature type="region of interest" description="Disordered" evidence="1">
    <location>
        <begin position="346"/>
        <end position="369"/>
    </location>
</feature>
<comment type="caution">
    <text evidence="2">The sequence shown here is derived from an EMBL/GenBank/DDBJ whole genome shotgun (WGS) entry which is preliminary data.</text>
</comment>